<evidence type="ECO:0000313" key="1">
    <source>
        <dbReference type="EMBL" id="PBK99921.1"/>
    </source>
</evidence>
<evidence type="ECO:0008006" key="3">
    <source>
        <dbReference type="Google" id="ProtNLM"/>
    </source>
</evidence>
<dbReference type="OMA" id="HYVNFAD"/>
<dbReference type="Gene3D" id="3.80.10.10">
    <property type="entry name" value="Ribonuclease Inhibitor"/>
    <property type="match status" value="1"/>
</dbReference>
<dbReference type="OrthoDB" id="2788229at2759"/>
<evidence type="ECO:0000313" key="2">
    <source>
        <dbReference type="Proteomes" id="UP000217790"/>
    </source>
</evidence>
<keyword evidence="2" id="KW-1185">Reference proteome</keyword>
<gene>
    <name evidence="1" type="ORF">ARMGADRAFT_523729</name>
</gene>
<dbReference type="InterPro" id="IPR032675">
    <property type="entry name" value="LRR_dom_sf"/>
</dbReference>
<dbReference type="InParanoid" id="A0A2H3DXG9"/>
<reference evidence="2" key="1">
    <citation type="journal article" date="2017" name="Nat. Ecol. Evol.">
        <title>Genome expansion and lineage-specific genetic innovations in the forest pathogenic fungi Armillaria.</title>
        <authorList>
            <person name="Sipos G."/>
            <person name="Prasanna A.N."/>
            <person name="Walter M.C."/>
            <person name="O'Connor E."/>
            <person name="Balint B."/>
            <person name="Krizsan K."/>
            <person name="Kiss B."/>
            <person name="Hess J."/>
            <person name="Varga T."/>
            <person name="Slot J."/>
            <person name="Riley R."/>
            <person name="Boka B."/>
            <person name="Rigling D."/>
            <person name="Barry K."/>
            <person name="Lee J."/>
            <person name="Mihaltcheva S."/>
            <person name="LaButti K."/>
            <person name="Lipzen A."/>
            <person name="Waldron R."/>
            <person name="Moloney N.M."/>
            <person name="Sperisen C."/>
            <person name="Kredics L."/>
            <person name="Vagvoelgyi C."/>
            <person name="Patrignani A."/>
            <person name="Fitzpatrick D."/>
            <person name="Nagy I."/>
            <person name="Doyle S."/>
            <person name="Anderson J.B."/>
            <person name="Grigoriev I.V."/>
            <person name="Gueldener U."/>
            <person name="Muensterkoetter M."/>
            <person name="Nagy L.G."/>
        </authorList>
    </citation>
    <scope>NUCLEOTIDE SEQUENCE [LARGE SCALE GENOMIC DNA]</scope>
    <source>
        <strain evidence="2">Ar21-2</strain>
    </source>
</reference>
<name>A0A2H3DXG9_ARMGA</name>
<dbReference type="SUPFAM" id="SSF52047">
    <property type="entry name" value="RNI-like"/>
    <property type="match status" value="1"/>
</dbReference>
<protein>
    <recommendedName>
        <fullName evidence="3">F-box domain-containing protein</fullName>
    </recommendedName>
</protein>
<dbReference type="AlphaFoldDB" id="A0A2H3DXG9"/>
<dbReference type="Proteomes" id="UP000217790">
    <property type="component" value="Unassembled WGS sequence"/>
</dbReference>
<sequence length="450" mass="51426">MLPAELCNLIIDHLHDSMPSLLTCSLVCRAWIPECRSHLFHNLRLCRDTADSFFQLFEGPHTTLASAHIRELDVAQNTAIRAGSLAGDLLEGHAFQGVLTRCPADVFEHVQKLSVTWVSWWTLTGAERLSIGHIFKNVTELALWTVVFQTDEELQALVASFTALEVLSLRAIRFRINDSEEDHSHTLPVNLHTISFNDVSNPRVIRSLIPCPSLRVFKYHYVNFADFKPALAEEFGQLLSSAGERFEDFGFTIQAAACLNNGVDLDARFKLVSLTRTSNLRRIRLWIEDQYLLPFLIRLTESNVSAPTLETLDIFYLSVQNVDWEKLDDILQHPYFHAIREIKTSVSTYFRRDDVVGQEPGWYSKPNVGSKAHIEMGINIAKFMDKLPKCRARGILRPAEFSTAEEERERLLNRMAGRRPLLPPVFQIQLQDTMSLNRFTSLFSAKFTFF</sequence>
<organism evidence="1 2">
    <name type="scientific">Armillaria gallica</name>
    <name type="common">Bulbous honey fungus</name>
    <name type="synonym">Armillaria bulbosa</name>
    <dbReference type="NCBI Taxonomy" id="47427"/>
    <lineage>
        <taxon>Eukaryota</taxon>
        <taxon>Fungi</taxon>
        <taxon>Dikarya</taxon>
        <taxon>Basidiomycota</taxon>
        <taxon>Agaricomycotina</taxon>
        <taxon>Agaricomycetes</taxon>
        <taxon>Agaricomycetidae</taxon>
        <taxon>Agaricales</taxon>
        <taxon>Marasmiineae</taxon>
        <taxon>Physalacriaceae</taxon>
        <taxon>Armillaria</taxon>
    </lineage>
</organism>
<proteinExistence type="predicted"/>
<dbReference type="EMBL" id="KZ293647">
    <property type="protein sequence ID" value="PBK99921.1"/>
    <property type="molecule type" value="Genomic_DNA"/>
</dbReference>
<accession>A0A2H3DXG9</accession>